<keyword evidence="2" id="KW-1185">Reference proteome</keyword>
<dbReference type="EMBL" id="JAAALK010000290">
    <property type="protein sequence ID" value="KAG8047013.1"/>
    <property type="molecule type" value="Genomic_DNA"/>
</dbReference>
<dbReference type="AlphaFoldDB" id="A0A8J5VGS1"/>
<comment type="caution">
    <text evidence="1">The sequence shown here is derived from an EMBL/GenBank/DDBJ whole genome shotgun (WGS) entry which is preliminary data.</text>
</comment>
<evidence type="ECO:0000313" key="1">
    <source>
        <dbReference type="EMBL" id="KAG8047013.1"/>
    </source>
</evidence>
<organism evidence="1 2">
    <name type="scientific">Zizania palustris</name>
    <name type="common">Northern wild rice</name>
    <dbReference type="NCBI Taxonomy" id="103762"/>
    <lineage>
        <taxon>Eukaryota</taxon>
        <taxon>Viridiplantae</taxon>
        <taxon>Streptophyta</taxon>
        <taxon>Embryophyta</taxon>
        <taxon>Tracheophyta</taxon>
        <taxon>Spermatophyta</taxon>
        <taxon>Magnoliopsida</taxon>
        <taxon>Liliopsida</taxon>
        <taxon>Poales</taxon>
        <taxon>Poaceae</taxon>
        <taxon>BOP clade</taxon>
        <taxon>Oryzoideae</taxon>
        <taxon>Oryzeae</taxon>
        <taxon>Zizaniinae</taxon>
        <taxon>Zizania</taxon>
    </lineage>
</organism>
<reference evidence="1" key="2">
    <citation type="submission" date="2021-02" db="EMBL/GenBank/DDBJ databases">
        <authorList>
            <person name="Kimball J.A."/>
            <person name="Haas M.W."/>
            <person name="Macchietto M."/>
            <person name="Kono T."/>
            <person name="Duquette J."/>
            <person name="Shao M."/>
        </authorList>
    </citation>
    <scope>NUCLEOTIDE SEQUENCE</scope>
    <source>
        <tissue evidence="1">Fresh leaf tissue</tissue>
    </source>
</reference>
<proteinExistence type="predicted"/>
<sequence length="157" mass="17842">MHLKIVHSFHYCRPQEARCIFGWPRERRLRLLPYHHPSSYRFFSRSGIRLLIATVRSLSLLRASPPPPPPPLLFSPHRHPDRRPRRVASAAVARRPLSIAAPLHTRVRAAFATTGRSPSPCRFAHPLLECTGNPDGFPLLVAVSNTLRCQLYEYKGA</sequence>
<name>A0A8J5VGS1_ZIZPA</name>
<gene>
    <name evidence="1" type="ORF">GUJ93_ZPchr0008g13365</name>
</gene>
<protein>
    <submittedName>
        <fullName evidence="1">Uncharacterized protein</fullName>
    </submittedName>
</protein>
<evidence type="ECO:0000313" key="2">
    <source>
        <dbReference type="Proteomes" id="UP000729402"/>
    </source>
</evidence>
<reference evidence="1" key="1">
    <citation type="journal article" date="2021" name="bioRxiv">
        <title>Whole Genome Assembly and Annotation of Northern Wild Rice, Zizania palustris L., Supports a Whole Genome Duplication in the Zizania Genus.</title>
        <authorList>
            <person name="Haas M."/>
            <person name="Kono T."/>
            <person name="Macchietto M."/>
            <person name="Millas R."/>
            <person name="McGilp L."/>
            <person name="Shao M."/>
            <person name="Duquette J."/>
            <person name="Hirsch C.N."/>
            <person name="Kimball J."/>
        </authorList>
    </citation>
    <scope>NUCLEOTIDE SEQUENCE</scope>
    <source>
        <tissue evidence="1">Fresh leaf tissue</tissue>
    </source>
</reference>
<accession>A0A8J5VGS1</accession>
<dbReference type="Proteomes" id="UP000729402">
    <property type="component" value="Unassembled WGS sequence"/>
</dbReference>